<keyword evidence="3" id="KW-1185">Reference proteome</keyword>
<organism evidence="2 3">
    <name type="scientific">Isoptericola halotolerans</name>
    <dbReference type="NCBI Taxonomy" id="300560"/>
    <lineage>
        <taxon>Bacteria</taxon>
        <taxon>Bacillati</taxon>
        <taxon>Actinomycetota</taxon>
        <taxon>Actinomycetes</taxon>
        <taxon>Micrococcales</taxon>
        <taxon>Promicromonosporaceae</taxon>
        <taxon>Isoptericola</taxon>
    </lineage>
</organism>
<evidence type="ECO:0000313" key="3">
    <source>
        <dbReference type="Proteomes" id="UP000239895"/>
    </source>
</evidence>
<gene>
    <name evidence="2" type="ORF">BCL65_102216</name>
</gene>
<feature type="signal peptide" evidence="1">
    <location>
        <begin position="1"/>
        <end position="27"/>
    </location>
</feature>
<reference evidence="2 3" key="1">
    <citation type="submission" date="2018-03" db="EMBL/GenBank/DDBJ databases">
        <title>Comparative analysis of microorganisms from saline springs in Andes Mountain Range, Colombia.</title>
        <authorList>
            <person name="Rubin E."/>
        </authorList>
    </citation>
    <scope>NUCLEOTIDE SEQUENCE [LARGE SCALE GENOMIC DNA]</scope>
    <source>
        <strain evidence="2 3">CG 23</strain>
    </source>
</reference>
<evidence type="ECO:0000256" key="1">
    <source>
        <dbReference type="SAM" id="SignalP"/>
    </source>
</evidence>
<dbReference type="PROSITE" id="PS51257">
    <property type="entry name" value="PROKAR_LIPOPROTEIN"/>
    <property type="match status" value="1"/>
</dbReference>
<accession>A0ABX5EGQ7</accession>
<comment type="caution">
    <text evidence="2">The sequence shown here is derived from an EMBL/GenBank/DDBJ whole genome shotgun (WGS) entry which is preliminary data.</text>
</comment>
<name>A0ABX5EGQ7_9MICO</name>
<dbReference type="Proteomes" id="UP000239895">
    <property type="component" value="Unassembled WGS sequence"/>
</dbReference>
<keyword evidence="1" id="KW-0732">Signal</keyword>
<evidence type="ECO:0000313" key="2">
    <source>
        <dbReference type="EMBL" id="PRZ08674.1"/>
    </source>
</evidence>
<dbReference type="RefSeq" id="WP_106265583.1">
    <property type="nucleotide sequence ID" value="NZ_PVTX01000002.1"/>
</dbReference>
<protein>
    <submittedName>
        <fullName evidence="2">Uncharacterized protein</fullName>
    </submittedName>
</protein>
<feature type="chain" id="PRO_5045658493" evidence="1">
    <location>
        <begin position="28"/>
        <end position="253"/>
    </location>
</feature>
<sequence>MGSRAHTGGLAATAAVVVAVVSALAVAGCAGPGATGTPEPADVPDYRCADEPVPPAVLDGGRSAATLGEHGQAALRGEEVPAIEPADWLVVSESDRWVALIRELDAPQVRGAGDVRTHEILTVQRDVAADAASGWWLSMSGECTLRRDVGEGVATLTLDPDHAPDPASTQVAVLVTEQSCNSGEDAEGRVMLVELTESSDVVDLVVVVAPRGGDQSCPSNPATPFVVELDAPWGDRVVRDAAVVPPRELEPAG</sequence>
<dbReference type="EMBL" id="PVTX01000002">
    <property type="protein sequence ID" value="PRZ08674.1"/>
    <property type="molecule type" value="Genomic_DNA"/>
</dbReference>
<proteinExistence type="predicted"/>